<dbReference type="HOGENOM" id="CLU_920570_0_0_0"/>
<feature type="signal peptide" evidence="2">
    <location>
        <begin position="1"/>
        <end position="26"/>
    </location>
</feature>
<organism evidence="3 4">
    <name type="scientific">Gemmatirosa kalamazoonensis</name>
    <dbReference type="NCBI Taxonomy" id="861299"/>
    <lineage>
        <taxon>Bacteria</taxon>
        <taxon>Pseudomonadati</taxon>
        <taxon>Gemmatimonadota</taxon>
        <taxon>Gemmatimonadia</taxon>
        <taxon>Gemmatimonadales</taxon>
        <taxon>Gemmatimonadaceae</taxon>
        <taxon>Gemmatirosa</taxon>
    </lineage>
</organism>
<evidence type="ECO:0000256" key="2">
    <source>
        <dbReference type="SAM" id="SignalP"/>
    </source>
</evidence>
<gene>
    <name evidence="3" type="ORF">J421_4389</name>
</gene>
<reference evidence="3 4" key="1">
    <citation type="journal article" date="2014" name="Genome Announc.">
        <title>Genome Sequence and Methylome of Soil Bacterium Gemmatirosa kalamazoonensis KBS708T, a Member of the Rarely Cultivated Gemmatimonadetes Phylum.</title>
        <authorList>
            <person name="Debruyn J.M."/>
            <person name="Radosevich M."/>
            <person name="Wommack K.E."/>
            <person name="Polson S.W."/>
            <person name="Hauser L.J."/>
            <person name="Fawaz M.N."/>
            <person name="Korlach J."/>
            <person name="Tsai Y.C."/>
        </authorList>
    </citation>
    <scope>NUCLEOTIDE SEQUENCE [LARGE SCALE GENOMIC DNA]</scope>
    <source>
        <strain evidence="3 4">KBS708</strain>
    </source>
</reference>
<dbReference type="RefSeq" id="WP_148306464.1">
    <property type="nucleotide sequence ID" value="NZ_CP007128.1"/>
</dbReference>
<dbReference type="OrthoDB" id="9923663at2"/>
<evidence type="ECO:0008006" key="5">
    <source>
        <dbReference type="Google" id="ProtNLM"/>
    </source>
</evidence>
<keyword evidence="2" id="KW-0732">Signal</keyword>
<accession>W0RMD4</accession>
<dbReference type="Proteomes" id="UP000019151">
    <property type="component" value="Chromosome"/>
</dbReference>
<proteinExistence type="predicted"/>
<name>W0RMD4_9BACT</name>
<keyword evidence="4" id="KW-1185">Reference proteome</keyword>
<feature type="region of interest" description="Disordered" evidence="1">
    <location>
        <begin position="24"/>
        <end position="74"/>
    </location>
</feature>
<sequence>MLRFTTSRAMGFAVALTLGAVATASAQQDTTRSAPRRSRSQLPIRKEQPATPSTETTPSSSSSSSTSSSTYTMPARDTVLVGRSDTTVVMCNCATTQSASTGEVLPLIPARIQRFFGNGLSLGLAAGSVHPVGDAMQSYNPGWGINVPLTWDPPHSPLGARLVAAYTEFNSASSVGVADATQWSLGGDLKFRVPFGRFLKATSGAYLVGGGAVHHFTNYNRSIFLTNNLYNTKYSSPALNAQVAAAAQSQSSSNTSLGTHAGLGLSLGVGPAELFGEARYTRVYTPGKAVNYIPIMAGVSFH</sequence>
<evidence type="ECO:0000313" key="3">
    <source>
        <dbReference type="EMBL" id="AHG91926.1"/>
    </source>
</evidence>
<dbReference type="EMBL" id="CP007128">
    <property type="protein sequence ID" value="AHG91926.1"/>
    <property type="molecule type" value="Genomic_DNA"/>
</dbReference>
<feature type="compositionally biased region" description="Low complexity" evidence="1">
    <location>
        <begin position="51"/>
        <end position="70"/>
    </location>
</feature>
<evidence type="ECO:0000256" key="1">
    <source>
        <dbReference type="SAM" id="MobiDB-lite"/>
    </source>
</evidence>
<evidence type="ECO:0000313" key="4">
    <source>
        <dbReference type="Proteomes" id="UP000019151"/>
    </source>
</evidence>
<feature type="chain" id="PRO_5004794315" description="Outer membrane protein beta-barrel domain-containing protein" evidence="2">
    <location>
        <begin position="27"/>
        <end position="302"/>
    </location>
</feature>
<protein>
    <recommendedName>
        <fullName evidence="5">Outer membrane protein beta-barrel domain-containing protein</fullName>
    </recommendedName>
</protein>
<dbReference type="AlphaFoldDB" id="W0RMD4"/>
<dbReference type="KEGG" id="gba:J421_4389"/>
<dbReference type="InParanoid" id="W0RMD4"/>